<dbReference type="KEGG" id="sfj:SAMEA4384070_3523"/>
<dbReference type="InterPro" id="IPR008523">
    <property type="entry name" value="DUF805"/>
</dbReference>
<keyword evidence="1" id="KW-0812">Transmembrane</keyword>
<evidence type="ECO:0008006" key="4">
    <source>
        <dbReference type="Google" id="ProtNLM"/>
    </source>
</evidence>
<keyword evidence="3" id="KW-1185">Reference proteome</keyword>
<feature type="transmembrane region" description="Helical" evidence="1">
    <location>
        <begin position="97"/>
        <end position="115"/>
    </location>
</feature>
<evidence type="ECO:0000313" key="3">
    <source>
        <dbReference type="Proteomes" id="UP000215134"/>
    </source>
</evidence>
<dbReference type="GeneID" id="75028658"/>
<evidence type="ECO:0000256" key="1">
    <source>
        <dbReference type="SAM" id="Phobius"/>
    </source>
</evidence>
<feature type="transmembrane region" description="Helical" evidence="1">
    <location>
        <begin position="25"/>
        <end position="46"/>
    </location>
</feature>
<evidence type="ECO:0000313" key="2">
    <source>
        <dbReference type="EMBL" id="SNW03785.1"/>
    </source>
</evidence>
<accession>A0A240C754</accession>
<name>A0A240C754_SERFI</name>
<keyword evidence="1" id="KW-1133">Transmembrane helix</keyword>
<feature type="transmembrane region" description="Helical" evidence="1">
    <location>
        <begin position="66"/>
        <end position="88"/>
    </location>
</feature>
<gene>
    <name evidence="2" type="ORF">SAMEA4384070_03523</name>
</gene>
<dbReference type="Pfam" id="PF05656">
    <property type="entry name" value="DUF805"/>
    <property type="match status" value="1"/>
</dbReference>
<keyword evidence="1" id="KW-0472">Membrane</keyword>
<protein>
    <recommendedName>
        <fullName evidence="4">DUF805 domain-containing protein</fullName>
    </recommendedName>
</protein>
<feature type="transmembrane region" description="Helical" evidence="1">
    <location>
        <begin position="121"/>
        <end position="138"/>
    </location>
</feature>
<dbReference type="RefSeq" id="WP_309545508.1">
    <property type="nucleotide sequence ID" value="NZ_CAMIQD010000001.1"/>
</dbReference>
<organism evidence="2 3">
    <name type="scientific">Serratia ficaria</name>
    <dbReference type="NCBI Taxonomy" id="61651"/>
    <lineage>
        <taxon>Bacteria</taxon>
        <taxon>Pseudomonadati</taxon>
        <taxon>Pseudomonadota</taxon>
        <taxon>Gammaproteobacteria</taxon>
        <taxon>Enterobacterales</taxon>
        <taxon>Yersiniaceae</taxon>
        <taxon>Serratia</taxon>
    </lineage>
</organism>
<dbReference type="Proteomes" id="UP000215134">
    <property type="component" value="Chromosome 1"/>
</dbReference>
<dbReference type="AlphaFoldDB" id="A0A240C754"/>
<reference evidence="2 3" key="1">
    <citation type="submission" date="2017-06" db="EMBL/GenBank/DDBJ databases">
        <authorList>
            <consortium name="Pathogen Informatics"/>
        </authorList>
    </citation>
    <scope>NUCLEOTIDE SEQUENCE [LARGE SCALE GENOMIC DNA]</scope>
    <source>
        <strain evidence="2 3">NCTC12148</strain>
    </source>
</reference>
<proteinExistence type="predicted"/>
<dbReference type="EMBL" id="LT906479">
    <property type="protein sequence ID" value="SNW03785.1"/>
    <property type="molecule type" value="Genomic_DNA"/>
</dbReference>
<sequence>MDCILDSLGHIAKSVFTRRITRRNYVFSTIVFAAGIALLSLLSPYLDKNHFCNHAHGDSAKFHAVLLYLLCVMAWSLCWLGLIVRFVAHTAFRLNDVALPGWPLALYLCGVINNYCPGAMPRWLPLISLIGVLCALLLPPRLLARRAKGGAD</sequence>